<evidence type="ECO:0000313" key="2">
    <source>
        <dbReference type="Proteomes" id="UP001227101"/>
    </source>
</evidence>
<dbReference type="RefSeq" id="WP_285456624.1">
    <property type="nucleotide sequence ID" value="NZ_CP127173.1"/>
</dbReference>
<organism evidence="1 2">
    <name type="scientific">Amycolatopsis nalaikhensis</name>
    <dbReference type="NCBI Taxonomy" id="715472"/>
    <lineage>
        <taxon>Bacteria</taxon>
        <taxon>Bacillati</taxon>
        <taxon>Actinomycetota</taxon>
        <taxon>Actinomycetes</taxon>
        <taxon>Pseudonocardiales</taxon>
        <taxon>Pseudonocardiaceae</taxon>
        <taxon>Amycolatopsis</taxon>
    </lineage>
</organism>
<dbReference type="EMBL" id="CP127173">
    <property type="protein sequence ID" value="WIV59146.1"/>
    <property type="molecule type" value="Genomic_DNA"/>
</dbReference>
<protein>
    <submittedName>
        <fullName evidence="1">Uncharacterized protein</fullName>
    </submittedName>
</protein>
<accession>A0ABY8XU88</accession>
<name>A0ABY8XU88_9PSEU</name>
<evidence type="ECO:0000313" key="1">
    <source>
        <dbReference type="EMBL" id="WIV59146.1"/>
    </source>
</evidence>
<reference evidence="1 2" key="1">
    <citation type="submission" date="2023-06" db="EMBL/GenBank/DDBJ databases">
        <authorList>
            <person name="Oyuntsetseg B."/>
            <person name="Kim S.B."/>
        </authorList>
    </citation>
    <scope>NUCLEOTIDE SEQUENCE [LARGE SCALE GENOMIC DNA]</scope>
    <source>
        <strain evidence="1 2">2-2</strain>
    </source>
</reference>
<sequence>MTASPAVPDPAHGRRGLMYWLPPHGFGNGIDATAWAELTHLTDDELSRVLLALADARIAAYVAQLRHLPFAGDDGPVTYRLWVDSLRYRRAEDVLMEVLRGKRARRPRDPS</sequence>
<dbReference type="Proteomes" id="UP001227101">
    <property type="component" value="Chromosome"/>
</dbReference>
<gene>
    <name evidence="1" type="ORF">QP939_11205</name>
</gene>
<proteinExistence type="predicted"/>
<keyword evidence="2" id="KW-1185">Reference proteome</keyword>